<protein>
    <submittedName>
        <fullName evidence="4">Spore coat polysaccharide biosynthesis protein SpsC</fullName>
    </submittedName>
</protein>
<evidence type="ECO:0000256" key="2">
    <source>
        <dbReference type="PIRSR" id="PIRSR000390-2"/>
    </source>
</evidence>
<comment type="similarity">
    <text evidence="3">Belongs to the DegT/DnrJ/EryC1 family.</text>
</comment>
<accession>C4ZGS7</accession>
<dbReference type="InterPro" id="IPR015424">
    <property type="entry name" value="PyrdxlP-dep_Trfase"/>
</dbReference>
<name>C4ZGS7_AGARV</name>
<keyword evidence="2 3" id="KW-0663">Pyridoxal phosphate</keyword>
<dbReference type="InterPro" id="IPR015421">
    <property type="entry name" value="PyrdxlP-dep_Trfase_major"/>
</dbReference>
<reference evidence="4 5" key="1">
    <citation type="journal article" date="2009" name="Proc. Natl. Acad. Sci. U.S.A.">
        <title>Characterizing a model human gut microbiota composed of members of its two dominant bacterial phyla.</title>
        <authorList>
            <person name="Mahowald M.A."/>
            <person name="Rey F.E."/>
            <person name="Seedorf H."/>
            <person name="Turnbaugh P.J."/>
            <person name="Fulton R.S."/>
            <person name="Wollam A."/>
            <person name="Shah N."/>
            <person name="Wang C."/>
            <person name="Magrini V."/>
            <person name="Wilson R.K."/>
            <person name="Cantarel B.L."/>
            <person name="Coutinho P.M."/>
            <person name="Henrissat B."/>
            <person name="Crock L.W."/>
            <person name="Russell A."/>
            <person name="Verberkmoes N.C."/>
            <person name="Hettich R.L."/>
            <person name="Gordon J.I."/>
        </authorList>
    </citation>
    <scope>NUCLEOTIDE SEQUENCE [LARGE SCALE GENOMIC DNA]</scope>
    <source>
        <strain evidence="5">ATCC 33656 / DSM 3377 / JCM 17463 / KCTC 5835 / LMG 30912 / VPI 0990</strain>
    </source>
</reference>
<dbReference type="Proteomes" id="UP000001477">
    <property type="component" value="Chromosome"/>
</dbReference>
<dbReference type="PANTHER" id="PTHR30244:SF34">
    <property type="entry name" value="DTDP-4-AMINO-4,6-DIDEOXYGALACTOSE TRANSAMINASE"/>
    <property type="match status" value="1"/>
</dbReference>
<feature type="active site" description="Proton acceptor" evidence="1">
    <location>
        <position position="211"/>
    </location>
</feature>
<dbReference type="AlphaFoldDB" id="C4ZGS7"/>
<organism evidence="4 5">
    <name type="scientific">Agathobacter rectalis (strain ATCC 33656 / DSM 3377 / JCM 17463 / KCTC 5835 / VPI 0990)</name>
    <name type="common">Eubacterium rectale</name>
    <dbReference type="NCBI Taxonomy" id="515619"/>
    <lineage>
        <taxon>Bacteria</taxon>
        <taxon>Bacillati</taxon>
        <taxon>Bacillota</taxon>
        <taxon>Clostridia</taxon>
        <taxon>Lachnospirales</taxon>
        <taxon>Lachnospiraceae</taxon>
        <taxon>Agathobacter</taxon>
    </lineage>
</organism>
<dbReference type="Pfam" id="PF01041">
    <property type="entry name" value="DegT_DnrJ_EryC1"/>
    <property type="match status" value="1"/>
</dbReference>
<dbReference type="Gene3D" id="3.90.1150.10">
    <property type="entry name" value="Aspartate Aminotransferase, domain 1"/>
    <property type="match status" value="1"/>
</dbReference>
<dbReference type="KEGG" id="ere:EUBREC_2618"/>
<evidence type="ECO:0000313" key="4">
    <source>
        <dbReference type="EMBL" id="ACR76349.1"/>
    </source>
</evidence>
<dbReference type="CDD" id="cd00616">
    <property type="entry name" value="AHBA_syn"/>
    <property type="match status" value="1"/>
</dbReference>
<dbReference type="GO" id="GO:0000271">
    <property type="term" value="P:polysaccharide biosynthetic process"/>
    <property type="evidence" value="ECO:0007669"/>
    <property type="project" value="TreeGrafter"/>
</dbReference>
<dbReference type="Gene3D" id="3.40.640.10">
    <property type="entry name" value="Type I PLP-dependent aspartate aminotransferase-like (Major domain)"/>
    <property type="match status" value="1"/>
</dbReference>
<feature type="modified residue" description="N6-(pyridoxal phosphate)lysine" evidence="2">
    <location>
        <position position="211"/>
    </location>
</feature>
<dbReference type="GO" id="GO:0008483">
    <property type="term" value="F:transaminase activity"/>
    <property type="evidence" value="ECO:0007669"/>
    <property type="project" value="TreeGrafter"/>
</dbReference>
<evidence type="ECO:0000313" key="5">
    <source>
        <dbReference type="Proteomes" id="UP000001477"/>
    </source>
</evidence>
<dbReference type="InterPro" id="IPR000653">
    <property type="entry name" value="DegT/StrS_aminotransferase"/>
</dbReference>
<dbReference type="InterPro" id="IPR015422">
    <property type="entry name" value="PyrdxlP-dep_Trfase_small"/>
</dbReference>
<dbReference type="HOGENOM" id="CLU_033332_0_3_9"/>
<dbReference type="PaxDb" id="515619-EUBREC_2618"/>
<evidence type="ECO:0000256" key="3">
    <source>
        <dbReference type="RuleBase" id="RU004508"/>
    </source>
</evidence>
<dbReference type="SUPFAM" id="SSF53383">
    <property type="entry name" value="PLP-dependent transferases"/>
    <property type="match status" value="1"/>
</dbReference>
<dbReference type="GO" id="GO:0030170">
    <property type="term" value="F:pyridoxal phosphate binding"/>
    <property type="evidence" value="ECO:0007669"/>
    <property type="project" value="TreeGrafter"/>
</dbReference>
<dbReference type="FunFam" id="3.40.640.10:FF:000077">
    <property type="entry name" value="Spore coat polysaccharide biosynthesis protein spsC"/>
    <property type="match status" value="1"/>
</dbReference>
<proteinExistence type="inferred from homology"/>
<evidence type="ECO:0000256" key="1">
    <source>
        <dbReference type="PIRSR" id="PIRSR000390-1"/>
    </source>
</evidence>
<dbReference type="PANTHER" id="PTHR30244">
    <property type="entry name" value="TRANSAMINASE"/>
    <property type="match status" value="1"/>
</dbReference>
<gene>
    <name evidence="4" type="ordered locus">EUBREC_2618</name>
</gene>
<dbReference type="STRING" id="515619.EUBREC_2618"/>
<sequence>MPEARNITMEKRQISFSPPDITEAEVSAVADALRSGWITTGPRTKEFEKRIAKLCGTDKAVALGSATACLELILRFLGIGAGDEVITSAYTYTASASPAVHVGAALKFIDVAPDSFEMDYDALEAAITEKTKVIVPVDIAGVPCDYDRIFDIVERKKALFHPSNDVQRAIGRVIVAADSAHAFGASYMRAGERIMCGNVADFTSFSFHAVKNLTTAEGGALTWRPIEGFDDEYIYKQFMLLSLHGQTKDAFHKNGLGNWEYDIVAPSYKCNMTDIQAAIGLVQLDRYEGLLKRRRDIIERYDEAFKPLGLLTVPHFTDRHTSSGHLYLLRIPGIGVDRRNALIVQMAERGIATNVHYKPLPMMTAYKNMGFDIADFPNAYHQYENEITLPLNTKLSDEDVEYIINNLLEILHE</sequence>
<dbReference type="FunFam" id="3.90.1150.10:FF:000092">
    <property type="entry name" value="Capsular polysaccharide biosynthesis protein"/>
    <property type="match status" value="1"/>
</dbReference>
<dbReference type="PIRSF" id="PIRSF000390">
    <property type="entry name" value="PLP_StrS"/>
    <property type="match status" value="1"/>
</dbReference>
<dbReference type="EMBL" id="CP001107">
    <property type="protein sequence ID" value="ACR76349.1"/>
    <property type="molecule type" value="Genomic_DNA"/>
</dbReference>